<keyword evidence="5 7" id="KW-0472">Membrane</keyword>
<protein>
    <submittedName>
        <fullName evidence="8">LAMI_0E14444g1_1</fullName>
    </submittedName>
</protein>
<evidence type="ECO:0000256" key="4">
    <source>
        <dbReference type="ARBA" id="ARBA00022989"/>
    </source>
</evidence>
<comment type="similarity">
    <text evidence="2">Belongs to the acetate uptake transporter (AceTr) (TC 2.A.96) family.</text>
</comment>
<dbReference type="PANTHER" id="PTHR31123">
    <property type="entry name" value="ACCUMULATION OF DYADS PROTEIN 2-RELATED"/>
    <property type="match status" value="1"/>
</dbReference>
<evidence type="ECO:0000313" key="9">
    <source>
        <dbReference type="Proteomes" id="UP000191024"/>
    </source>
</evidence>
<gene>
    <name evidence="8" type="ORF">LAMI_0E14444G</name>
</gene>
<evidence type="ECO:0000256" key="1">
    <source>
        <dbReference type="ARBA" id="ARBA00004141"/>
    </source>
</evidence>
<dbReference type="PROSITE" id="PS01114">
    <property type="entry name" value="GPR1_FUN34_YAAH"/>
    <property type="match status" value="1"/>
</dbReference>
<dbReference type="InterPro" id="IPR000791">
    <property type="entry name" value="Gpr1/Fun34/SatP-like"/>
</dbReference>
<feature type="transmembrane region" description="Helical" evidence="7">
    <location>
        <begin position="123"/>
        <end position="143"/>
    </location>
</feature>
<keyword evidence="4 7" id="KW-1133">Transmembrane helix</keyword>
<evidence type="ECO:0000256" key="7">
    <source>
        <dbReference type="SAM" id="Phobius"/>
    </source>
</evidence>
<reference evidence="8 9" key="1">
    <citation type="submission" date="2016-03" db="EMBL/GenBank/DDBJ databases">
        <authorList>
            <person name="Devillers H."/>
        </authorList>
    </citation>
    <scope>NUCLEOTIDE SEQUENCE [LARGE SCALE GENOMIC DNA]</scope>
    <source>
        <strain evidence="8">CBS 11717</strain>
    </source>
</reference>
<evidence type="ECO:0000256" key="5">
    <source>
        <dbReference type="ARBA" id="ARBA00023136"/>
    </source>
</evidence>
<keyword evidence="9" id="KW-1185">Reference proteome</keyword>
<feature type="transmembrane region" description="Helical" evidence="7">
    <location>
        <begin position="150"/>
        <end position="170"/>
    </location>
</feature>
<feature type="transmembrane region" description="Helical" evidence="7">
    <location>
        <begin position="247"/>
        <end position="264"/>
    </location>
</feature>
<proteinExistence type="inferred from homology"/>
<dbReference type="NCBIfam" id="NF038013">
    <property type="entry name" value="AceTr_1"/>
    <property type="match status" value="1"/>
</dbReference>
<feature type="transmembrane region" description="Helical" evidence="7">
    <location>
        <begin position="216"/>
        <end position="235"/>
    </location>
</feature>
<accession>A0A1G4JRK9</accession>
<dbReference type="GO" id="GO:0005886">
    <property type="term" value="C:plasma membrane"/>
    <property type="evidence" value="ECO:0007669"/>
    <property type="project" value="TreeGrafter"/>
</dbReference>
<evidence type="ECO:0000256" key="6">
    <source>
        <dbReference type="SAM" id="MobiDB-lite"/>
    </source>
</evidence>
<dbReference type="EMBL" id="LT598465">
    <property type="protein sequence ID" value="SCU93461.1"/>
    <property type="molecule type" value="Genomic_DNA"/>
</dbReference>
<feature type="transmembrane region" description="Helical" evidence="7">
    <location>
        <begin position="88"/>
        <end position="111"/>
    </location>
</feature>
<dbReference type="PANTHER" id="PTHR31123:SF3">
    <property type="entry name" value="AMMONIA TRANSPORT OUTWARD PROTEIN 3"/>
    <property type="match status" value="1"/>
</dbReference>
<comment type="subcellular location">
    <subcellularLocation>
        <location evidence="1">Membrane</location>
        <topology evidence="1">Multi-pass membrane protein</topology>
    </subcellularLocation>
</comment>
<dbReference type="STRING" id="1230905.A0A1G4JRK9"/>
<name>A0A1G4JRK9_9SACH</name>
<feature type="compositionally biased region" description="Low complexity" evidence="6">
    <location>
        <begin position="11"/>
        <end position="24"/>
    </location>
</feature>
<dbReference type="OrthoDB" id="3648309at2759"/>
<dbReference type="AlphaFoldDB" id="A0A1G4JRK9"/>
<dbReference type="Proteomes" id="UP000191024">
    <property type="component" value="Chromosome E"/>
</dbReference>
<evidence type="ECO:0000256" key="3">
    <source>
        <dbReference type="ARBA" id="ARBA00022692"/>
    </source>
</evidence>
<keyword evidence="3 7" id="KW-0812">Transmembrane</keyword>
<sequence length="284" mass="30565">MTRAENIELATSSSGTSTPSNGGPEKSGAHTDHVDLAGANAQRLESHVHSVMVDGDLVHLGDRTYRRSELTNAFAGDLNPGIHMRAPVALANPVPLGLASFSYSCLLLSLLNANVRGVTNNQIVVGAGLFFGGAIELCAGLLCFATGNTYAMTVFGAFGGFWISYAAILLDQFGIMSAYKDDPAMLNNALGFYLTGWTVFTFLMFMCTLKSTWGLFLLFFFLQFTFLLLTIGYFIDNVHVKQAGGYFGILSAVCGFYSLYSGVADSSNSYFPVRAYYMPNAPTV</sequence>
<dbReference type="Pfam" id="PF01184">
    <property type="entry name" value="Gpr1_Fun34_YaaH"/>
    <property type="match status" value="1"/>
</dbReference>
<evidence type="ECO:0000256" key="2">
    <source>
        <dbReference type="ARBA" id="ARBA00005587"/>
    </source>
</evidence>
<dbReference type="InterPro" id="IPR051633">
    <property type="entry name" value="AceTr"/>
</dbReference>
<feature type="region of interest" description="Disordered" evidence="6">
    <location>
        <begin position="1"/>
        <end position="32"/>
    </location>
</feature>
<dbReference type="InterPro" id="IPR047622">
    <property type="entry name" value="GPR1_FUN34_YAAH"/>
</dbReference>
<dbReference type="GO" id="GO:0015123">
    <property type="term" value="F:acetate transmembrane transporter activity"/>
    <property type="evidence" value="ECO:0007669"/>
    <property type="project" value="TreeGrafter"/>
</dbReference>
<evidence type="ECO:0000313" key="8">
    <source>
        <dbReference type="EMBL" id="SCU93461.1"/>
    </source>
</evidence>
<feature type="transmembrane region" description="Helical" evidence="7">
    <location>
        <begin position="190"/>
        <end position="209"/>
    </location>
</feature>
<organism evidence="8 9">
    <name type="scientific">Lachancea mirantina</name>
    <dbReference type="NCBI Taxonomy" id="1230905"/>
    <lineage>
        <taxon>Eukaryota</taxon>
        <taxon>Fungi</taxon>
        <taxon>Dikarya</taxon>
        <taxon>Ascomycota</taxon>
        <taxon>Saccharomycotina</taxon>
        <taxon>Saccharomycetes</taxon>
        <taxon>Saccharomycetales</taxon>
        <taxon>Saccharomycetaceae</taxon>
        <taxon>Lachancea</taxon>
    </lineage>
</organism>